<dbReference type="EMBL" id="MKGL01000706">
    <property type="protein sequence ID" value="RNE96329.1"/>
    <property type="molecule type" value="Genomic_DNA"/>
</dbReference>
<dbReference type="Pfam" id="PF00211">
    <property type="entry name" value="Guanylate_cyc"/>
    <property type="match status" value="1"/>
</dbReference>
<proteinExistence type="predicted"/>
<evidence type="ECO:0000313" key="3">
    <source>
        <dbReference type="Proteomes" id="UP000283634"/>
    </source>
</evidence>
<protein>
    <submittedName>
        <fullName evidence="2">Receptor-type adenylate cyclase</fullName>
    </submittedName>
</protein>
<evidence type="ECO:0000313" key="2">
    <source>
        <dbReference type="EMBL" id="RNE96329.1"/>
    </source>
</evidence>
<dbReference type="OrthoDB" id="542522at2759"/>
<dbReference type="PROSITE" id="PS50125">
    <property type="entry name" value="GUANYLATE_CYCLASE_2"/>
    <property type="match status" value="1"/>
</dbReference>
<dbReference type="PANTHER" id="PTHR43081">
    <property type="entry name" value="ADENYLATE CYCLASE, TERMINAL-DIFFERENTIATION SPECIFIC-RELATED"/>
    <property type="match status" value="1"/>
</dbReference>
<feature type="domain" description="Guanylate cyclase" evidence="1">
    <location>
        <begin position="67"/>
        <end position="105"/>
    </location>
</feature>
<dbReference type="RefSeq" id="XP_029233631.1">
    <property type="nucleotide sequence ID" value="XM_029386504.1"/>
</dbReference>
<dbReference type="AlphaFoldDB" id="A0A422MSZ8"/>
<dbReference type="VEuPathDB" id="TriTrypDB:TRSC58_07015"/>
<evidence type="ECO:0000259" key="1">
    <source>
        <dbReference type="PROSITE" id="PS50125"/>
    </source>
</evidence>
<dbReference type="PANTHER" id="PTHR43081:SF1">
    <property type="entry name" value="ADENYLATE CYCLASE, TERMINAL-DIFFERENTIATION SPECIFIC"/>
    <property type="match status" value="1"/>
</dbReference>
<comment type="caution">
    <text evidence="2">The sequence shown here is derived from an EMBL/GenBank/DDBJ whole genome shotgun (WGS) entry which is preliminary data.</text>
</comment>
<name>A0A422MSZ8_TRYRA</name>
<accession>A0A422MSZ8</accession>
<keyword evidence="3" id="KW-1185">Reference proteome</keyword>
<gene>
    <name evidence="2" type="ORF">TraAM80_09845</name>
</gene>
<keyword evidence="2" id="KW-0675">Receptor</keyword>
<dbReference type="Proteomes" id="UP000283634">
    <property type="component" value="Unassembled WGS sequence"/>
</dbReference>
<dbReference type="GO" id="GO:0035556">
    <property type="term" value="P:intracellular signal transduction"/>
    <property type="evidence" value="ECO:0007669"/>
    <property type="project" value="InterPro"/>
</dbReference>
<dbReference type="SUPFAM" id="SSF55073">
    <property type="entry name" value="Nucleotide cyclase"/>
    <property type="match status" value="1"/>
</dbReference>
<feature type="non-terminal residue" evidence="2">
    <location>
        <position position="220"/>
    </location>
</feature>
<dbReference type="GO" id="GO:0009190">
    <property type="term" value="P:cyclic nucleotide biosynthetic process"/>
    <property type="evidence" value="ECO:0007669"/>
    <property type="project" value="InterPro"/>
</dbReference>
<sequence>MMACKSALAAVQLVRELQQMFLQHAWGTSVPEDACRKFEEGRAEEETEGYVPLTARLEAAVCRQRCDGLRVRVGVGTGLCDIRRGEVTGRYDYYGGAANMALSTAEWEEVEATALGAVALRGVGWGRGFGSVFFDGCCAALVEVMGRQSVASFTGCAARAPQGLCVGPAGMRPAVVRGTGRGCASLLSPRRRALCAHAHRTCEAHEFGATCRWRKKAPSL</sequence>
<reference evidence="2 3" key="1">
    <citation type="journal article" date="2018" name="BMC Genomics">
        <title>Genomic comparison of Trypanosoma conorhini and Trypanosoma rangeli to Trypanosoma cruzi strains of high and low virulence.</title>
        <authorList>
            <person name="Bradwell K.R."/>
            <person name="Koparde V.N."/>
            <person name="Matveyev A.V."/>
            <person name="Serrano M.G."/>
            <person name="Alves J.M."/>
            <person name="Parikh H."/>
            <person name="Huang B."/>
            <person name="Lee V."/>
            <person name="Espinosa-Alvarez O."/>
            <person name="Ortiz P.A."/>
            <person name="Costa-Martins A.G."/>
            <person name="Teixeira M.M."/>
            <person name="Buck G.A."/>
        </authorList>
    </citation>
    <scope>NUCLEOTIDE SEQUENCE [LARGE SCALE GENOMIC DNA]</scope>
    <source>
        <strain evidence="2 3">AM80</strain>
    </source>
</reference>
<organism evidence="2 3">
    <name type="scientific">Trypanosoma rangeli</name>
    <dbReference type="NCBI Taxonomy" id="5698"/>
    <lineage>
        <taxon>Eukaryota</taxon>
        <taxon>Discoba</taxon>
        <taxon>Euglenozoa</taxon>
        <taxon>Kinetoplastea</taxon>
        <taxon>Metakinetoplastina</taxon>
        <taxon>Trypanosomatida</taxon>
        <taxon>Trypanosomatidae</taxon>
        <taxon>Trypanosoma</taxon>
        <taxon>Herpetosoma</taxon>
    </lineage>
</organism>
<dbReference type="GeneID" id="40333778"/>
<dbReference type="InterPro" id="IPR029787">
    <property type="entry name" value="Nucleotide_cyclase"/>
</dbReference>
<dbReference type="InterPro" id="IPR050697">
    <property type="entry name" value="Adenylyl/Guanylyl_Cyclase_3/4"/>
</dbReference>
<dbReference type="InterPro" id="IPR001054">
    <property type="entry name" value="A/G_cyclase"/>
</dbReference>
<dbReference type="Gene3D" id="3.30.70.1230">
    <property type="entry name" value="Nucleotide cyclase"/>
    <property type="match status" value="1"/>
</dbReference>